<dbReference type="PANTHER" id="PTHR43798:SF33">
    <property type="entry name" value="HYDROLASE, PUTATIVE (AFU_ORTHOLOGUE AFUA_2G14860)-RELATED"/>
    <property type="match status" value="1"/>
</dbReference>
<dbReference type="GO" id="GO:0016787">
    <property type="term" value="F:hydrolase activity"/>
    <property type="evidence" value="ECO:0007669"/>
    <property type="project" value="UniProtKB-KW"/>
</dbReference>
<keyword evidence="2 4" id="KW-0378">Hydrolase</keyword>
<evidence type="ECO:0000313" key="4">
    <source>
        <dbReference type="EMBL" id="MED1204123.1"/>
    </source>
</evidence>
<dbReference type="Pfam" id="PF00561">
    <property type="entry name" value="Abhydrolase_1"/>
    <property type="match status" value="1"/>
</dbReference>
<evidence type="ECO:0000313" key="5">
    <source>
        <dbReference type="Proteomes" id="UP001341444"/>
    </source>
</evidence>
<keyword evidence="5" id="KW-1185">Reference proteome</keyword>
<organism evidence="4 5">
    <name type="scientific">Heyndrickxia acidicola</name>
    <dbReference type="NCBI Taxonomy" id="209389"/>
    <lineage>
        <taxon>Bacteria</taxon>
        <taxon>Bacillati</taxon>
        <taxon>Bacillota</taxon>
        <taxon>Bacilli</taxon>
        <taxon>Bacillales</taxon>
        <taxon>Bacillaceae</taxon>
        <taxon>Heyndrickxia</taxon>
    </lineage>
</organism>
<sequence length="272" mass="31198">MTQEKTSSIHVYKLGEGEPLVFLHGGPGGEHRFFLPHMEPLKNDFQLIFYDQTGCGQSAPLQDHSSLTMRSEVEKLEDLRQQWGIQKLNLIGESWGSMLALLYTAAYPKHVNKLLLTAAIGLTYEGFESFEKELTQRLSSVDQKMMEELLPKLADGSAEIEELFKILDPYYVFSEETLKRKTPTIASPHTNEVLNEDIKKHYDLRPFIPILKEIPIMVVQGDHDLITPEKLQELFFVYLPEAGLKVIKNCGHWALVEKPEEFMNEVRAFFKS</sequence>
<proteinExistence type="inferred from homology"/>
<dbReference type="PANTHER" id="PTHR43798">
    <property type="entry name" value="MONOACYLGLYCEROL LIPASE"/>
    <property type="match status" value="1"/>
</dbReference>
<comment type="similarity">
    <text evidence="1">Belongs to the peptidase S33 family.</text>
</comment>
<dbReference type="PRINTS" id="PR00793">
    <property type="entry name" value="PROAMNOPTASE"/>
</dbReference>
<feature type="domain" description="AB hydrolase-1" evidence="3">
    <location>
        <begin position="19"/>
        <end position="259"/>
    </location>
</feature>
<dbReference type="Proteomes" id="UP001341444">
    <property type="component" value="Unassembled WGS sequence"/>
</dbReference>
<reference evidence="4 5" key="1">
    <citation type="submission" date="2023-03" db="EMBL/GenBank/DDBJ databases">
        <title>Bacillus Genome Sequencing.</title>
        <authorList>
            <person name="Dunlap C."/>
        </authorList>
    </citation>
    <scope>NUCLEOTIDE SEQUENCE [LARGE SCALE GENOMIC DNA]</scope>
    <source>
        <strain evidence="4 5">B-23453</strain>
    </source>
</reference>
<dbReference type="SUPFAM" id="SSF53474">
    <property type="entry name" value="alpha/beta-Hydrolases"/>
    <property type="match status" value="1"/>
</dbReference>
<dbReference type="EMBL" id="JARMAB010000020">
    <property type="protein sequence ID" value="MED1204123.1"/>
    <property type="molecule type" value="Genomic_DNA"/>
</dbReference>
<evidence type="ECO:0000259" key="3">
    <source>
        <dbReference type="Pfam" id="PF00561"/>
    </source>
</evidence>
<dbReference type="InterPro" id="IPR002410">
    <property type="entry name" value="Peptidase_S33"/>
</dbReference>
<dbReference type="Gene3D" id="3.40.50.1820">
    <property type="entry name" value="alpha/beta hydrolase"/>
    <property type="match status" value="1"/>
</dbReference>
<comment type="caution">
    <text evidence="4">The sequence shown here is derived from an EMBL/GenBank/DDBJ whole genome shotgun (WGS) entry which is preliminary data.</text>
</comment>
<dbReference type="PRINTS" id="PR00111">
    <property type="entry name" value="ABHYDROLASE"/>
</dbReference>
<dbReference type="InterPro" id="IPR000073">
    <property type="entry name" value="AB_hydrolase_1"/>
</dbReference>
<dbReference type="InterPro" id="IPR050266">
    <property type="entry name" value="AB_hydrolase_sf"/>
</dbReference>
<evidence type="ECO:0000256" key="1">
    <source>
        <dbReference type="ARBA" id="ARBA00010088"/>
    </source>
</evidence>
<accession>A0ABU6MI99</accession>
<dbReference type="InterPro" id="IPR029058">
    <property type="entry name" value="AB_hydrolase_fold"/>
</dbReference>
<name>A0ABU6MI99_9BACI</name>
<evidence type="ECO:0000256" key="2">
    <source>
        <dbReference type="ARBA" id="ARBA00022801"/>
    </source>
</evidence>
<gene>
    <name evidence="4" type="ORF">P4T90_13780</name>
</gene>
<dbReference type="RefSeq" id="WP_066263912.1">
    <property type="nucleotide sequence ID" value="NZ_JARMAB010000020.1"/>
</dbReference>
<protein>
    <submittedName>
        <fullName evidence="4">Alpha/beta hydrolase</fullName>
    </submittedName>
</protein>